<reference evidence="3 4" key="1">
    <citation type="journal article" date="2019" name="Sci. Rep.">
        <title>A high-quality genome of Eragrostis curvula grass provides insights into Poaceae evolution and supports new strategies to enhance forage quality.</title>
        <authorList>
            <person name="Carballo J."/>
            <person name="Santos B.A.C.M."/>
            <person name="Zappacosta D."/>
            <person name="Garbus I."/>
            <person name="Selva J.P."/>
            <person name="Gallo C.A."/>
            <person name="Diaz A."/>
            <person name="Albertini E."/>
            <person name="Caccamo M."/>
            <person name="Echenique V."/>
        </authorList>
    </citation>
    <scope>NUCLEOTIDE SEQUENCE [LARGE SCALE GENOMIC DNA]</scope>
    <source>
        <strain evidence="4">cv. Victoria</strain>
        <tissue evidence="3">Leaf</tissue>
    </source>
</reference>
<feature type="non-terminal residue" evidence="3">
    <location>
        <position position="1"/>
    </location>
</feature>
<feature type="domain" description="F-box" evidence="1">
    <location>
        <begin position="28"/>
        <end position="63"/>
    </location>
</feature>
<dbReference type="Gramene" id="TVU00143">
    <property type="protein sequence ID" value="TVU00143"/>
    <property type="gene ID" value="EJB05_54453"/>
</dbReference>
<accession>A0A5J9SMG2</accession>
<keyword evidence="4" id="KW-1185">Reference proteome</keyword>
<dbReference type="EMBL" id="RWGY01000633">
    <property type="protein sequence ID" value="TVU00143.1"/>
    <property type="molecule type" value="Genomic_DNA"/>
</dbReference>
<protein>
    <recommendedName>
        <fullName evidence="5">F-box domain-containing protein</fullName>
    </recommendedName>
</protein>
<dbReference type="SUPFAM" id="SSF81383">
    <property type="entry name" value="F-box domain"/>
    <property type="match status" value="1"/>
</dbReference>
<feature type="domain" description="F-box protein AT5G49610-like beta-propeller" evidence="2">
    <location>
        <begin position="119"/>
        <end position="168"/>
    </location>
</feature>
<dbReference type="InterPro" id="IPR001810">
    <property type="entry name" value="F-box_dom"/>
</dbReference>
<sequence>MDAERLWPCPSSPAAAVISKVLENGDLLGEVLIRLIFPISLVRAAAVCRRWLGVASDPAFLRHFRDLHPPRLLGLYVETSRLGSPPRFVPAPHPSAELAAAIRRAVSILDDASLGVTAISDCRNGRLLVELNNSPNPGDAVLSPMHPTGDAAVLPPPPFATRSYFCTMRLTAEGWSTPPSRDGICCL</sequence>
<evidence type="ECO:0000259" key="1">
    <source>
        <dbReference type="Pfam" id="PF12937"/>
    </source>
</evidence>
<name>A0A5J9SMG2_9POAL</name>
<dbReference type="OrthoDB" id="695426at2759"/>
<evidence type="ECO:0008006" key="5">
    <source>
        <dbReference type="Google" id="ProtNLM"/>
    </source>
</evidence>
<proteinExistence type="predicted"/>
<dbReference type="PANTHER" id="PTHR33207">
    <property type="entry name" value="F-BOX DOMAIN CONTAINING PROTEIN-RELATED"/>
    <property type="match status" value="1"/>
</dbReference>
<dbReference type="Pfam" id="PF23635">
    <property type="entry name" value="Beta-prop_AT5G49610-like"/>
    <property type="match status" value="1"/>
</dbReference>
<dbReference type="Proteomes" id="UP000324897">
    <property type="component" value="Unassembled WGS sequence"/>
</dbReference>
<comment type="caution">
    <text evidence="3">The sequence shown here is derived from an EMBL/GenBank/DDBJ whole genome shotgun (WGS) entry which is preliminary data.</text>
</comment>
<evidence type="ECO:0000313" key="3">
    <source>
        <dbReference type="EMBL" id="TVU00143.1"/>
    </source>
</evidence>
<evidence type="ECO:0000313" key="4">
    <source>
        <dbReference type="Proteomes" id="UP000324897"/>
    </source>
</evidence>
<evidence type="ECO:0000259" key="2">
    <source>
        <dbReference type="Pfam" id="PF23635"/>
    </source>
</evidence>
<gene>
    <name evidence="3" type="ORF">EJB05_54453</name>
</gene>
<dbReference type="AlphaFoldDB" id="A0A5J9SMG2"/>
<dbReference type="InterPro" id="IPR036047">
    <property type="entry name" value="F-box-like_dom_sf"/>
</dbReference>
<dbReference type="Pfam" id="PF12937">
    <property type="entry name" value="F-box-like"/>
    <property type="match status" value="1"/>
</dbReference>
<organism evidence="3 4">
    <name type="scientific">Eragrostis curvula</name>
    <name type="common">weeping love grass</name>
    <dbReference type="NCBI Taxonomy" id="38414"/>
    <lineage>
        <taxon>Eukaryota</taxon>
        <taxon>Viridiplantae</taxon>
        <taxon>Streptophyta</taxon>
        <taxon>Embryophyta</taxon>
        <taxon>Tracheophyta</taxon>
        <taxon>Spermatophyta</taxon>
        <taxon>Magnoliopsida</taxon>
        <taxon>Liliopsida</taxon>
        <taxon>Poales</taxon>
        <taxon>Poaceae</taxon>
        <taxon>PACMAD clade</taxon>
        <taxon>Chloridoideae</taxon>
        <taxon>Eragrostideae</taxon>
        <taxon>Eragrostidinae</taxon>
        <taxon>Eragrostis</taxon>
    </lineage>
</organism>
<dbReference type="InterPro" id="IPR056594">
    <property type="entry name" value="AT5G49610-like_b-prop"/>
</dbReference>